<dbReference type="CDD" id="cd05564">
    <property type="entry name" value="PTS_IIB_chitobiose_lichenan"/>
    <property type="match status" value="1"/>
</dbReference>
<dbReference type="eggNOG" id="COG1440">
    <property type="taxonomic scope" value="Bacteria"/>
</dbReference>
<dbReference type="OrthoDB" id="9808134at2"/>
<dbReference type="STRING" id="1304284.L21TH_1856"/>
<gene>
    <name evidence="9" type="ORF">L21TH_1856</name>
</gene>
<dbReference type="GO" id="GO:0016301">
    <property type="term" value="F:kinase activity"/>
    <property type="evidence" value="ECO:0007669"/>
    <property type="project" value="UniProtKB-KW"/>
</dbReference>
<evidence type="ECO:0000313" key="10">
    <source>
        <dbReference type="Proteomes" id="UP000013378"/>
    </source>
</evidence>
<keyword evidence="3" id="KW-0762">Sugar transport</keyword>
<dbReference type="InterPro" id="IPR051819">
    <property type="entry name" value="PTS_sugar-specific_EIIB"/>
</dbReference>
<keyword evidence="4 9" id="KW-0808">Transferase</keyword>
<evidence type="ECO:0000256" key="5">
    <source>
        <dbReference type="ARBA" id="ARBA00022683"/>
    </source>
</evidence>
<dbReference type="InterPro" id="IPR036095">
    <property type="entry name" value="PTS_EIIB-like_sf"/>
</dbReference>
<comment type="caution">
    <text evidence="9">The sequence shown here is derived from an EMBL/GenBank/DDBJ whole genome shotgun (WGS) entry which is preliminary data.</text>
</comment>
<evidence type="ECO:0000256" key="2">
    <source>
        <dbReference type="ARBA" id="ARBA00022553"/>
    </source>
</evidence>
<dbReference type="RefSeq" id="WP_006314688.1">
    <property type="nucleotide sequence ID" value="NZ_ARZA01000205.1"/>
</dbReference>
<keyword evidence="1" id="KW-0813">Transport</keyword>
<dbReference type="SUPFAM" id="SSF52794">
    <property type="entry name" value="PTS system IIB component-like"/>
    <property type="match status" value="1"/>
</dbReference>
<dbReference type="PATRIC" id="fig|1304284.3.peg.1823"/>
<reference evidence="9 10" key="1">
    <citation type="journal article" date="2015" name="Geomicrobiol. J.">
        <title>Caldisalinibacter kiritimatiensis gen. nov., sp. nov., a moderately thermohalophilic thiosulfate-reducing bacterium from a hypersaline microbial mat.</title>
        <authorList>
            <person name="Ben Hania W."/>
            <person name="Joseph M."/>
            <person name="Fiebig A."/>
            <person name="Bunk B."/>
            <person name="Klenk H.-P."/>
            <person name="Fardeau M.-L."/>
            <person name="Spring S."/>
        </authorList>
    </citation>
    <scope>NUCLEOTIDE SEQUENCE [LARGE SCALE GENOMIC DNA]</scope>
    <source>
        <strain evidence="9 10">L21-TH-D2</strain>
    </source>
</reference>
<feature type="domain" description="PTS EIIB type-3" evidence="8">
    <location>
        <begin position="1"/>
        <end position="101"/>
    </location>
</feature>
<keyword evidence="10" id="KW-1185">Reference proteome</keyword>
<dbReference type="InterPro" id="IPR013012">
    <property type="entry name" value="PTS_EIIB_3"/>
</dbReference>
<evidence type="ECO:0000313" key="9">
    <source>
        <dbReference type="EMBL" id="EOD00090.1"/>
    </source>
</evidence>
<evidence type="ECO:0000256" key="4">
    <source>
        <dbReference type="ARBA" id="ARBA00022679"/>
    </source>
</evidence>
<organism evidence="9 10">
    <name type="scientific">Caldisalinibacter kiritimatiensis</name>
    <dbReference type="NCBI Taxonomy" id="1304284"/>
    <lineage>
        <taxon>Bacteria</taxon>
        <taxon>Bacillati</taxon>
        <taxon>Bacillota</taxon>
        <taxon>Tissierellia</taxon>
        <taxon>Tissierellales</taxon>
        <taxon>Thermohalobacteraceae</taxon>
        <taxon>Caldisalinibacter</taxon>
    </lineage>
</organism>
<proteinExistence type="predicted"/>
<keyword evidence="5" id="KW-0598">Phosphotransferase system</keyword>
<evidence type="ECO:0000256" key="3">
    <source>
        <dbReference type="ARBA" id="ARBA00022597"/>
    </source>
</evidence>
<evidence type="ECO:0000259" key="8">
    <source>
        <dbReference type="PROSITE" id="PS51100"/>
    </source>
</evidence>
<dbReference type="GO" id="GO:0009401">
    <property type="term" value="P:phosphoenolpyruvate-dependent sugar phosphotransferase system"/>
    <property type="evidence" value="ECO:0007669"/>
    <property type="project" value="UniProtKB-KW"/>
</dbReference>
<feature type="modified residue" description="Phosphocysteine; by EIIA" evidence="7">
    <location>
        <position position="8"/>
    </location>
</feature>
<name>R1CCS1_9FIRM</name>
<dbReference type="Gene3D" id="3.40.50.2300">
    <property type="match status" value="1"/>
</dbReference>
<sequence length="101" mass="10864">MKKILLVCSGGMSSAIVVKSIEKEALKAGMELEVKAIGTGQYEDEVRGGWDVVLVAPQVRHRMPVFEATAKELGIPIEVISPQGYSPMGGPKVLAQIKKML</sequence>
<protein>
    <submittedName>
        <fullName evidence="9">PTS system, diacetylchitobiose-specific IIB component</fullName>
        <ecNumber evidence="9">2.7.1.69</ecNumber>
    </submittedName>
</protein>
<dbReference type="AlphaFoldDB" id="R1CCS1"/>
<dbReference type="InterPro" id="IPR003501">
    <property type="entry name" value="PTS_EIIB_2/3"/>
</dbReference>
<accession>R1CCS1</accession>
<dbReference type="EMBL" id="ARZA01000205">
    <property type="protein sequence ID" value="EOD00090.1"/>
    <property type="molecule type" value="Genomic_DNA"/>
</dbReference>
<dbReference type="Pfam" id="PF02302">
    <property type="entry name" value="PTS_IIB"/>
    <property type="match status" value="1"/>
</dbReference>
<evidence type="ECO:0000256" key="7">
    <source>
        <dbReference type="PROSITE-ProRule" id="PRU00423"/>
    </source>
</evidence>
<dbReference type="PANTHER" id="PTHR34581">
    <property type="entry name" value="PTS SYSTEM N,N'-DIACETYLCHITOBIOSE-SPECIFIC EIIB COMPONENT"/>
    <property type="match status" value="1"/>
</dbReference>
<keyword evidence="2" id="KW-0597">Phosphoprotein</keyword>
<dbReference type="EC" id="2.7.1.69" evidence="9"/>
<evidence type="ECO:0000256" key="1">
    <source>
        <dbReference type="ARBA" id="ARBA00022448"/>
    </source>
</evidence>
<dbReference type="PANTHER" id="PTHR34581:SF2">
    <property type="entry name" value="PTS SYSTEM N,N'-DIACETYLCHITOBIOSE-SPECIFIC EIIB COMPONENT"/>
    <property type="match status" value="1"/>
</dbReference>
<evidence type="ECO:0000256" key="6">
    <source>
        <dbReference type="ARBA" id="ARBA00022777"/>
    </source>
</evidence>
<keyword evidence="6" id="KW-0418">Kinase</keyword>
<dbReference type="Proteomes" id="UP000013378">
    <property type="component" value="Unassembled WGS sequence"/>
</dbReference>
<dbReference type="GO" id="GO:0008982">
    <property type="term" value="F:protein-N(PI)-phosphohistidine-sugar phosphotransferase activity"/>
    <property type="evidence" value="ECO:0007669"/>
    <property type="project" value="InterPro"/>
</dbReference>
<dbReference type="PROSITE" id="PS51100">
    <property type="entry name" value="PTS_EIIB_TYPE_3"/>
    <property type="match status" value="1"/>
</dbReference>